<evidence type="ECO:0000313" key="14">
    <source>
        <dbReference type="Proteomes" id="UP000469427"/>
    </source>
</evidence>
<feature type="domain" description="Glycoside hydrolase family 29 N-terminal" evidence="9">
    <location>
        <begin position="16"/>
        <end position="366"/>
    </location>
</feature>
<dbReference type="Pfam" id="PF16757">
    <property type="entry name" value="Fucosidase_C"/>
    <property type="match status" value="1"/>
</dbReference>
<dbReference type="PANTHER" id="PTHR10030:SF37">
    <property type="entry name" value="ALPHA-L-FUCOSIDASE-RELATED"/>
    <property type="match status" value="1"/>
</dbReference>
<dbReference type="Proteomes" id="UP000437431">
    <property type="component" value="Unassembled WGS sequence"/>
</dbReference>
<evidence type="ECO:0000313" key="12">
    <source>
        <dbReference type="EMBL" id="KAB6558893.1"/>
    </source>
</evidence>
<evidence type="ECO:0000259" key="10">
    <source>
        <dbReference type="Pfam" id="PF16757"/>
    </source>
</evidence>
<dbReference type="Gene3D" id="2.60.40.1180">
    <property type="entry name" value="Golgi alpha-mannosidase II"/>
    <property type="match status" value="1"/>
</dbReference>
<dbReference type="Proteomes" id="UP000469427">
    <property type="component" value="Unassembled WGS sequence"/>
</dbReference>
<dbReference type="AlphaFoldDB" id="A0A174T7I4"/>
<evidence type="ECO:0000256" key="2">
    <source>
        <dbReference type="ARBA" id="ARBA00007951"/>
    </source>
</evidence>
<organism evidence="11 14">
    <name type="scientific">Phocaeicola vulgatus</name>
    <name type="common">Bacteroides vulgatus</name>
    <dbReference type="NCBI Taxonomy" id="821"/>
    <lineage>
        <taxon>Bacteria</taxon>
        <taxon>Pseudomonadati</taxon>
        <taxon>Bacteroidota</taxon>
        <taxon>Bacteroidia</taxon>
        <taxon>Bacteroidales</taxon>
        <taxon>Bacteroidaceae</taxon>
        <taxon>Phocaeicola</taxon>
    </lineage>
</organism>
<dbReference type="SUPFAM" id="SSF51445">
    <property type="entry name" value="(Trans)glycosidases"/>
    <property type="match status" value="1"/>
</dbReference>
<dbReference type="EMBL" id="WDBI01000044">
    <property type="protein sequence ID" value="KAB6522882.1"/>
    <property type="molecule type" value="Genomic_DNA"/>
</dbReference>
<feature type="site" description="May be important for catalysis" evidence="7">
    <location>
        <position position="296"/>
    </location>
</feature>
<feature type="domain" description="Alpha-L-fucosidase C-terminal" evidence="10">
    <location>
        <begin position="415"/>
        <end position="491"/>
    </location>
</feature>
<feature type="signal peptide" evidence="8">
    <location>
        <begin position="1"/>
        <end position="19"/>
    </location>
</feature>
<keyword evidence="4 8" id="KW-0732">Signal</keyword>
<dbReference type="GO" id="GO:0016139">
    <property type="term" value="P:glycoside catabolic process"/>
    <property type="evidence" value="ECO:0007669"/>
    <property type="project" value="TreeGrafter"/>
</dbReference>
<evidence type="ECO:0000256" key="6">
    <source>
        <dbReference type="ARBA" id="ARBA00023295"/>
    </source>
</evidence>
<proteinExistence type="inferred from homology"/>
<evidence type="ECO:0000256" key="7">
    <source>
        <dbReference type="PIRSR" id="PIRSR001092-1"/>
    </source>
</evidence>
<protein>
    <recommendedName>
        <fullName evidence="3">alpha-L-fucosidase</fullName>
        <ecNumber evidence="3">3.2.1.51</ecNumber>
    </recommendedName>
</protein>
<dbReference type="PANTHER" id="PTHR10030">
    <property type="entry name" value="ALPHA-L-FUCOSIDASE"/>
    <property type="match status" value="1"/>
</dbReference>
<reference evidence="13 14" key="1">
    <citation type="journal article" date="2019" name="Nat. Med.">
        <title>A library of human gut bacterial isolates paired with longitudinal multiomics data enables mechanistic microbiome research.</title>
        <authorList>
            <person name="Poyet M."/>
            <person name="Groussin M."/>
            <person name="Gibbons S.M."/>
            <person name="Avila-Pacheco J."/>
            <person name="Jiang X."/>
            <person name="Kearney S.M."/>
            <person name="Perrotta A.R."/>
            <person name="Berdy B."/>
            <person name="Zhao S."/>
            <person name="Lieberman T.D."/>
            <person name="Swanson P.K."/>
            <person name="Smith M."/>
            <person name="Roesemann S."/>
            <person name="Alexander J.E."/>
            <person name="Rich S.A."/>
            <person name="Livny J."/>
            <person name="Vlamakis H."/>
            <person name="Clish C."/>
            <person name="Bullock K."/>
            <person name="Deik A."/>
            <person name="Scott J."/>
            <person name="Pierce K.A."/>
            <person name="Xavier R.J."/>
            <person name="Alm E.J."/>
        </authorList>
    </citation>
    <scope>NUCLEOTIDE SEQUENCE [LARGE SCALE GENOMIC DNA]</scope>
    <source>
        <strain evidence="12 13">BIOML-A111</strain>
        <strain evidence="11 14">BIOML-A122</strain>
    </source>
</reference>
<dbReference type="Pfam" id="PF01120">
    <property type="entry name" value="Alpha_L_fucos"/>
    <property type="match status" value="1"/>
</dbReference>
<sequence>MKKKSLLFIVLLIFIKINAQNNIYQPTWESLDTRPTPAWFKNAKFGIFIHWGIYSVPMWSPKGTYEEWYKYWLDNKKLMGNGEFTGTEIYDYHTKMYGEDFNYADFAAKFKAHDYDANAWAKLFEKSGAKYVVLTTKHHDGYALWPSMEASRDYGRPWNSMEIGPKRDLVGEYTTALRKTDIKVGFYISCREWGSPLYCPELLNIYVSRHFIPQVKDLVNRYEPDILWSDGPDNYSDSIWQTKKLFQWLYSESPVKNKIVLNDRWAKFTDGKKHGDYYTREYSNRNMPEDKPWEECRGMGFSFSYNQNEDIEDYSSPQGLILTLVNIVSKGGNLLLGIGPNGNGKIPPIMQERLLQMGEWLKVNGEAIYDTYKWKQSEQWSEGDRNWKDKGKHYVGGNSILKQTVDPDPGFAVKEAFFTAKNNAVYAILPKFPENQVILKDIRTSSKTKITLLGYDKTLKWKQNGNNIVIEIPTIPYSKVPCQYAWTLKLEYVE</sequence>
<accession>A0A174T7I4</accession>
<dbReference type="GeneID" id="5303397"/>
<dbReference type="RefSeq" id="WP_011965606.1">
    <property type="nucleotide sequence ID" value="NZ_CAJTAS010000042.1"/>
</dbReference>
<evidence type="ECO:0000256" key="4">
    <source>
        <dbReference type="ARBA" id="ARBA00022729"/>
    </source>
</evidence>
<keyword evidence="6" id="KW-0326">Glycosidase</keyword>
<keyword evidence="5" id="KW-0378">Hydrolase</keyword>
<dbReference type="InterPro" id="IPR000933">
    <property type="entry name" value="Glyco_hydro_29"/>
</dbReference>
<evidence type="ECO:0000256" key="3">
    <source>
        <dbReference type="ARBA" id="ARBA00012662"/>
    </source>
</evidence>
<dbReference type="PRINTS" id="PR00741">
    <property type="entry name" value="GLHYDRLASE29"/>
</dbReference>
<dbReference type="OMA" id="LPEHKWE"/>
<dbReference type="EMBL" id="WDAY01000033">
    <property type="protein sequence ID" value="KAB6558893.1"/>
    <property type="molecule type" value="Genomic_DNA"/>
</dbReference>
<dbReference type="InterPro" id="IPR057739">
    <property type="entry name" value="Glyco_hydro_29_N"/>
</dbReference>
<dbReference type="GO" id="GO:0005764">
    <property type="term" value="C:lysosome"/>
    <property type="evidence" value="ECO:0007669"/>
    <property type="project" value="TreeGrafter"/>
</dbReference>
<dbReference type="InterPro" id="IPR031919">
    <property type="entry name" value="Fucosidase_C"/>
</dbReference>
<evidence type="ECO:0000313" key="13">
    <source>
        <dbReference type="Proteomes" id="UP000437431"/>
    </source>
</evidence>
<dbReference type="EC" id="3.2.1.51" evidence="3"/>
<comment type="function">
    <text evidence="1">Alpha-L-fucosidase is responsible for hydrolyzing the alpha-1,6-linked fucose joined to the reducing-end N-acetylglucosamine of the carbohydrate moieties of glycoproteins.</text>
</comment>
<dbReference type="GO" id="GO:0006004">
    <property type="term" value="P:fucose metabolic process"/>
    <property type="evidence" value="ECO:0007669"/>
    <property type="project" value="InterPro"/>
</dbReference>
<dbReference type="Gene3D" id="3.20.20.80">
    <property type="entry name" value="Glycosidases"/>
    <property type="match status" value="1"/>
</dbReference>
<comment type="similarity">
    <text evidence="2">Belongs to the glycosyl hydrolase 29 family.</text>
</comment>
<evidence type="ECO:0000259" key="9">
    <source>
        <dbReference type="Pfam" id="PF01120"/>
    </source>
</evidence>
<dbReference type="SMART" id="SM00812">
    <property type="entry name" value="Alpha_L_fucos"/>
    <property type="match status" value="1"/>
</dbReference>
<evidence type="ECO:0000313" key="11">
    <source>
        <dbReference type="EMBL" id="KAB6522882.1"/>
    </source>
</evidence>
<gene>
    <name evidence="12" type="ORF">GAY79_14200</name>
    <name evidence="11" type="ORF">GAY98_20085</name>
</gene>
<evidence type="ECO:0000256" key="8">
    <source>
        <dbReference type="SAM" id="SignalP"/>
    </source>
</evidence>
<feature type="chain" id="PRO_5014252589" description="alpha-L-fucosidase" evidence="8">
    <location>
        <begin position="20"/>
        <end position="494"/>
    </location>
</feature>
<dbReference type="InterPro" id="IPR013780">
    <property type="entry name" value="Glyco_hydro_b"/>
</dbReference>
<evidence type="ECO:0000256" key="5">
    <source>
        <dbReference type="ARBA" id="ARBA00022801"/>
    </source>
</evidence>
<dbReference type="GO" id="GO:0004560">
    <property type="term" value="F:alpha-L-fucosidase activity"/>
    <property type="evidence" value="ECO:0007669"/>
    <property type="project" value="InterPro"/>
</dbReference>
<dbReference type="InterPro" id="IPR016286">
    <property type="entry name" value="FUC_metazoa-typ"/>
</dbReference>
<dbReference type="PIRSF" id="PIRSF001092">
    <property type="entry name" value="Alpha-L-fucosidase"/>
    <property type="match status" value="1"/>
</dbReference>
<evidence type="ECO:0000256" key="1">
    <source>
        <dbReference type="ARBA" id="ARBA00004071"/>
    </source>
</evidence>
<dbReference type="InterPro" id="IPR017853">
    <property type="entry name" value="GH"/>
</dbReference>
<comment type="caution">
    <text evidence="11">The sequence shown here is derived from an EMBL/GenBank/DDBJ whole genome shotgun (WGS) entry which is preliminary data.</text>
</comment>
<name>A0A174T7I4_PHOVU</name>